<dbReference type="GO" id="GO:0031119">
    <property type="term" value="P:tRNA pseudouridine synthesis"/>
    <property type="evidence" value="ECO:0007669"/>
    <property type="project" value="InterPro"/>
</dbReference>
<comment type="catalytic activity">
    <reaction evidence="4">
        <text>a uridine in tRNA = a pseudouridine in tRNA</text>
        <dbReference type="Rhea" id="RHEA:54572"/>
        <dbReference type="Rhea" id="RHEA-COMP:13339"/>
        <dbReference type="Rhea" id="RHEA-COMP:13934"/>
        <dbReference type="ChEBI" id="CHEBI:65314"/>
        <dbReference type="ChEBI" id="CHEBI:65315"/>
    </reaction>
</comment>
<evidence type="ECO:0000256" key="4">
    <source>
        <dbReference type="ARBA" id="ARBA00036943"/>
    </source>
</evidence>
<name>A0A9Q1LKC1_9SOLA</name>
<dbReference type="InterPro" id="IPR020097">
    <property type="entry name" value="PsdUridine_synth_TruA_a/b_dom"/>
</dbReference>
<dbReference type="PANTHER" id="PTHR11142">
    <property type="entry name" value="PSEUDOURIDYLATE SYNTHASE"/>
    <property type="match status" value="1"/>
</dbReference>
<feature type="active site" description="Nucleophile" evidence="5">
    <location>
        <position position="116"/>
    </location>
</feature>
<gene>
    <name evidence="8" type="ORF">K7X08_035015</name>
</gene>
<feature type="binding site" evidence="6">
    <location>
        <position position="181"/>
    </location>
    <ligand>
        <name>substrate</name>
    </ligand>
</feature>
<dbReference type="AlphaFoldDB" id="A0A9Q1LKC1"/>
<evidence type="ECO:0000256" key="5">
    <source>
        <dbReference type="PIRSR" id="PIRSR641708-1"/>
    </source>
</evidence>
<dbReference type="CDD" id="cd02568">
    <property type="entry name" value="PseudoU_synth_PUS1_PUS2"/>
    <property type="match status" value="1"/>
</dbReference>
<dbReference type="InterPro" id="IPR020095">
    <property type="entry name" value="PsdUridine_synth_TruA_C"/>
</dbReference>
<dbReference type="Gene3D" id="3.30.70.660">
    <property type="entry name" value="Pseudouridine synthase I, catalytic domain, C-terminal subdomain"/>
    <property type="match status" value="2"/>
</dbReference>
<feature type="domain" description="Pseudouridine synthase I TruA alpha/beta" evidence="7">
    <location>
        <begin position="322"/>
        <end position="386"/>
    </location>
</feature>
<dbReference type="SUPFAM" id="SSF55120">
    <property type="entry name" value="Pseudouridine synthase"/>
    <property type="match status" value="2"/>
</dbReference>
<dbReference type="InterPro" id="IPR041708">
    <property type="entry name" value="PUS1/PUS2-like"/>
</dbReference>
<dbReference type="PANTHER" id="PTHR11142:SF9">
    <property type="entry name" value="TRNA PSEUDOURIDINE SYNTHASE-RELATED"/>
    <property type="match status" value="1"/>
</dbReference>
<dbReference type="InterPro" id="IPR001406">
    <property type="entry name" value="PsdUridine_synth_TruA"/>
</dbReference>
<comment type="caution">
    <text evidence="8">The sequence shown here is derived from an EMBL/GenBank/DDBJ whole genome shotgun (WGS) entry which is preliminary data.</text>
</comment>
<sequence>MTALSLRVPQIPLTNLGFSRTRILRCFSTSASVTEHYTTTVEDFSNKWEPFIKKKVVMRVGYVGSDYRGLQMQRDEHELSTIEGELEKAIFKAGGIRDSNFGNLYKIGWARSSRTDKGVHSLATMISLKMEIPEDAWEDDPNGITLANCVNSNLPENIRVFSILPSKKRFDARRECNARKYCYLIPAEIIGIKNDSTSSEIDYHLANFDDILNSFEGEHPFHNYTIRSKYRKQSPARNLLKNESLLKKGRPSTEEEISACEESDGEENCREKGVVTIVEPENQNPTGNSNENVSHTKDLSSVLPIQARWLHEPDARDKLSSAHFRRIFHCHCGKLEKLFGMNYVEVSICGESFMLHQIRKMVGTAVAIKRNLLPPDILRMSLCKFSRIVLPLAPSEVLLLKGNNFALRNQPGNIIRPEMLTLLESEDIIKAVDDFYYSTMLPQLSKFLDPSKAPWSDWVEILDANTSIPESQLEEVRVAWKLWKAQYDSRTKSPSVLAQESVVF</sequence>
<evidence type="ECO:0000256" key="1">
    <source>
        <dbReference type="ARBA" id="ARBA00009375"/>
    </source>
</evidence>
<evidence type="ECO:0000256" key="3">
    <source>
        <dbReference type="ARBA" id="ARBA00023235"/>
    </source>
</evidence>
<dbReference type="InterPro" id="IPR020094">
    <property type="entry name" value="TruA/RsuA/RluB/E/F_N"/>
</dbReference>
<dbReference type="Proteomes" id="UP001152561">
    <property type="component" value="Unassembled WGS sequence"/>
</dbReference>
<dbReference type="InterPro" id="IPR020103">
    <property type="entry name" value="PsdUridine_synth_cat_dom_sf"/>
</dbReference>
<dbReference type="Gene3D" id="3.30.70.580">
    <property type="entry name" value="Pseudouridine synthase I, catalytic domain, N-terminal subdomain"/>
    <property type="match status" value="1"/>
</dbReference>
<dbReference type="GO" id="GO:0003723">
    <property type="term" value="F:RNA binding"/>
    <property type="evidence" value="ECO:0007669"/>
    <property type="project" value="InterPro"/>
</dbReference>
<dbReference type="OrthoDB" id="10256309at2759"/>
<keyword evidence="9" id="KW-1185">Reference proteome</keyword>
<dbReference type="EMBL" id="JAJAGQ010000018">
    <property type="protein sequence ID" value="KAJ8536614.1"/>
    <property type="molecule type" value="Genomic_DNA"/>
</dbReference>
<reference evidence="9" key="1">
    <citation type="journal article" date="2023" name="Proc. Natl. Acad. Sci. U.S.A.">
        <title>Genomic and structural basis for evolution of tropane alkaloid biosynthesis.</title>
        <authorList>
            <person name="Wanga Y.-J."/>
            <person name="Taina T."/>
            <person name="Yua J.-Y."/>
            <person name="Lia J."/>
            <person name="Xua B."/>
            <person name="Chenc J."/>
            <person name="D'Auriad J.C."/>
            <person name="Huanga J.-P."/>
            <person name="Huanga S.-X."/>
        </authorList>
    </citation>
    <scope>NUCLEOTIDE SEQUENCE [LARGE SCALE GENOMIC DNA]</scope>
    <source>
        <strain evidence="9">cv. KIB-2019</strain>
    </source>
</reference>
<dbReference type="GO" id="GO:0009982">
    <property type="term" value="F:pseudouridine synthase activity"/>
    <property type="evidence" value="ECO:0007669"/>
    <property type="project" value="InterPro"/>
</dbReference>
<dbReference type="FunFam" id="3.30.70.580:FF:000002">
    <property type="entry name" value="tRNA pseudouridine synthase"/>
    <property type="match status" value="1"/>
</dbReference>
<evidence type="ECO:0000259" key="7">
    <source>
        <dbReference type="Pfam" id="PF01416"/>
    </source>
</evidence>
<dbReference type="GO" id="GO:1990481">
    <property type="term" value="P:mRNA pseudouridine synthesis"/>
    <property type="evidence" value="ECO:0007669"/>
    <property type="project" value="TreeGrafter"/>
</dbReference>
<accession>A0A9Q1LKC1</accession>
<evidence type="ECO:0000313" key="9">
    <source>
        <dbReference type="Proteomes" id="UP001152561"/>
    </source>
</evidence>
<comment type="similarity">
    <text evidence="1">Belongs to the tRNA pseudouridine synthase TruA family.</text>
</comment>
<protein>
    <recommendedName>
        <fullName evidence="7">Pseudouridine synthase I TruA alpha/beta domain-containing protein</fullName>
    </recommendedName>
</protein>
<organism evidence="8 9">
    <name type="scientific">Anisodus acutangulus</name>
    <dbReference type="NCBI Taxonomy" id="402998"/>
    <lineage>
        <taxon>Eukaryota</taxon>
        <taxon>Viridiplantae</taxon>
        <taxon>Streptophyta</taxon>
        <taxon>Embryophyta</taxon>
        <taxon>Tracheophyta</taxon>
        <taxon>Spermatophyta</taxon>
        <taxon>Magnoliopsida</taxon>
        <taxon>eudicotyledons</taxon>
        <taxon>Gunneridae</taxon>
        <taxon>Pentapetalae</taxon>
        <taxon>asterids</taxon>
        <taxon>lamiids</taxon>
        <taxon>Solanales</taxon>
        <taxon>Solanaceae</taxon>
        <taxon>Solanoideae</taxon>
        <taxon>Hyoscyameae</taxon>
        <taxon>Anisodus</taxon>
    </lineage>
</organism>
<keyword evidence="2" id="KW-0819">tRNA processing</keyword>
<evidence type="ECO:0000313" key="8">
    <source>
        <dbReference type="EMBL" id="KAJ8536614.1"/>
    </source>
</evidence>
<evidence type="ECO:0000256" key="6">
    <source>
        <dbReference type="PIRSR" id="PIRSR641708-2"/>
    </source>
</evidence>
<dbReference type="Pfam" id="PF01416">
    <property type="entry name" value="PseudoU_synth_1"/>
    <property type="match status" value="1"/>
</dbReference>
<dbReference type="GO" id="GO:0005634">
    <property type="term" value="C:nucleus"/>
    <property type="evidence" value="ECO:0007669"/>
    <property type="project" value="TreeGrafter"/>
</dbReference>
<evidence type="ECO:0000256" key="2">
    <source>
        <dbReference type="ARBA" id="ARBA00022694"/>
    </source>
</evidence>
<keyword evidence="3" id="KW-0413">Isomerase</keyword>
<proteinExistence type="inferred from homology"/>